<keyword evidence="2" id="KW-1185">Reference proteome</keyword>
<protein>
    <submittedName>
        <fullName evidence="1">Uncharacterized protein</fullName>
    </submittedName>
</protein>
<name>A0A151WYP0_9HYME</name>
<organism evidence="1 2">
    <name type="scientific">Mycetomoellerius zeteki</name>
    <dbReference type="NCBI Taxonomy" id="64791"/>
    <lineage>
        <taxon>Eukaryota</taxon>
        <taxon>Metazoa</taxon>
        <taxon>Ecdysozoa</taxon>
        <taxon>Arthropoda</taxon>
        <taxon>Hexapoda</taxon>
        <taxon>Insecta</taxon>
        <taxon>Pterygota</taxon>
        <taxon>Neoptera</taxon>
        <taxon>Endopterygota</taxon>
        <taxon>Hymenoptera</taxon>
        <taxon>Apocrita</taxon>
        <taxon>Aculeata</taxon>
        <taxon>Formicoidea</taxon>
        <taxon>Formicidae</taxon>
        <taxon>Myrmicinae</taxon>
        <taxon>Mycetomoellerius</taxon>
    </lineage>
</organism>
<dbReference type="Proteomes" id="UP000075809">
    <property type="component" value="Unassembled WGS sequence"/>
</dbReference>
<dbReference type="EMBL" id="KQ982650">
    <property type="protein sequence ID" value="KYQ52887.1"/>
    <property type="molecule type" value="Genomic_DNA"/>
</dbReference>
<gene>
    <name evidence="1" type="ORF">ALC60_07965</name>
</gene>
<proteinExistence type="predicted"/>
<reference evidence="1 2" key="1">
    <citation type="submission" date="2015-09" db="EMBL/GenBank/DDBJ databases">
        <title>Trachymyrmex zeteki WGS genome.</title>
        <authorList>
            <person name="Nygaard S."/>
            <person name="Hu H."/>
            <person name="Boomsma J."/>
            <person name="Zhang G."/>
        </authorList>
    </citation>
    <scope>NUCLEOTIDE SEQUENCE [LARGE SCALE GENOMIC DNA]</scope>
    <source>
        <strain evidence="1">Tzet28-1</strain>
        <tissue evidence="1">Whole body</tissue>
    </source>
</reference>
<accession>A0A151WYP0</accession>
<sequence length="146" mass="16607">MICRGERTKITRRSWRANETDVSCVFARLLRFLPRWTASAANASSVSRESFIGSQRSSTVTDIKLRFLRASRFRIRCASNLYPKQTQSKGERSKVKNEFTGLASEFQKYKGPLTMGVAGKKAERTERENKSEAATSKNKYLVLWGS</sequence>
<evidence type="ECO:0000313" key="2">
    <source>
        <dbReference type="Proteomes" id="UP000075809"/>
    </source>
</evidence>
<evidence type="ECO:0000313" key="1">
    <source>
        <dbReference type="EMBL" id="KYQ52887.1"/>
    </source>
</evidence>
<dbReference type="AlphaFoldDB" id="A0A151WYP0"/>